<dbReference type="EMBL" id="QMPZ01000062">
    <property type="protein sequence ID" value="RLE09113.1"/>
    <property type="molecule type" value="Genomic_DNA"/>
</dbReference>
<proteinExistence type="inferred from homology"/>
<dbReference type="Pfam" id="PF24877">
    <property type="entry name" value="ILV_EDD_C"/>
    <property type="match status" value="1"/>
</dbReference>
<reference evidence="8 9" key="1">
    <citation type="submission" date="2018-06" db="EMBL/GenBank/DDBJ databases">
        <title>Extensive metabolic versatility and redundancy in microbially diverse, dynamic hydrothermal sediments.</title>
        <authorList>
            <person name="Dombrowski N."/>
            <person name="Teske A."/>
            <person name="Baker B.J."/>
        </authorList>
    </citation>
    <scope>NUCLEOTIDE SEQUENCE [LARGE SCALE GENOMIC DNA]</scope>
    <source>
        <strain evidence="8">B47_G16</strain>
    </source>
</reference>
<organism evidence="8 9">
    <name type="scientific">Aerophobetes bacterium</name>
    <dbReference type="NCBI Taxonomy" id="2030807"/>
    <lineage>
        <taxon>Bacteria</taxon>
        <taxon>Candidatus Aerophobota</taxon>
    </lineage>
</organism>
<dbReference type="Proteomes" id="UP000279422">
    <property type="component" value="Unassembled WGS sequence"/>
</dbReference>
<dbReference type="PANTHER" id="PTHR43661">
    <property type="entry name" value="D-XYLONATE DEHYDRATASE"/>
    <property type="match status" value="1"/>
</dbReference>
<evidence type="ECO:0000256" key="5">
    <source>
        <dbReference type="ARBA" id="ARBA00023239"/>
    </source>
</evidence>
<evidence type="ECO:0000313" key="8">
    <source>
        <dbReference type="EMBL" id="RLE09113.1"/>
    </source>
</evidence>
<dbReference type="GO" id="GO:0046872">
    <property type="term" value="F:metal ion binding"/>
    <property type="evidence" value="ECO:0007669"/>
    <property type="project" value="UniProtKB-KW"/>
</dbReference>
<evidence type="ECO:0000256" key="1">
    <source>
        <dbReference type="ARBA" id="ARBA00006486"/>
    </source>
</evidence>
<evidence type="ECO:0000256" key="6">
    <source>
        <dbReference type="SAM" id="MobiDB-lite"/>
    </source>
</evidence>
<protein>
    <recommendedName>
        <fullName evidence="7">Dihydroxy-acid/6-phosphogluconate dehydratase C-terminal domain-containing protein</fullName>
    </recommendedName>
</protein>
<dbReference type="InterPro" id="IPR056740">
    <property type="entry name" value="ILV_EDD_C"/>
</dbReference>
<dbReference type="AlphaFoldDB" id="A0A497E3I7"/>
<evidence type="ECO:0000256" key="4">
    <source>
        <dbReference type="ARBA" id="ARBA00023014"/>
    </source>
</evidence>
<dbReference type="SUPFAM" id="SSF52016">
    <property type="entry name" value="LeuD/IlvD-like"/>
    <property type="match status" value="1"/>
</dbReference>
<feature type="domain" description="Dihydroxy-acid/6-phosphogluconate dehydratase C-terminal" evidence="7">
    <location>
        <begin position="13"/>
        <end position="140"/>
    </location>
</feature>
<dbReference type="PANTHER" id="PTHR43661:SF3">
    <property type="entry name" value="D-XYLONATE DEHYDRATASE YAGF-RELATED"/>
    <property type="match status" value="1"/>
</dbReference>
<keyword evidence="4" id="KW-0411">Iron-sulfur</keyword>
<sequence>MMLRRSFPKSRVLRNGSIIRTTAMSKDMLRFRGPARVFNGDQEAYEALKKNMIREGEVIVVRYEGPKGTPGMKEVMLSCDALVALGLDKSVALITDGRFSGFNRGPVIGHISPEAMDCGPIALLKDGDIIEIDIPKRELNKGRNGGKAQKLVSAETKSKKMAF</sequence>
<dbReference type="InterPro" id="IPR042096">
    <property type="entry name" value="Dihydro-acid_dehy_C"/>
</dbReference>
<evidence type="ECO:0000256" key="3">
    <source>
        <dbReference type="ARBA" id="ARBA00023004"/>
    </source>
</evidence>
<dbReference type="Gene3D" id="3.50.30.80">
    <property type="entry name" value="IlvD/EDD C-terminal domain-like"/>
    <property type="match status" value="1"/>
</dbReference>
<keyword evidence="2" id="KW-0479">Metal-binding</keyword>
<comment type="caution">
    <text evidence="8">The sequence shown here is derived from an EMBL/GenBank/DDBJ whole genome shotgun (WGS) entry which is preliminary data.</text>
</comment>
<evidence type="ECO:0000259" key="7">
    <source>
        <dbReference type="Pfam" id="PF24877"/>
    </source>
</evidence>
<keyword evidence="3" id="KW-0408">Iron</keyword>
<dbReference type="GO" id="GO:0016836">
    <property type="term" value="F:hydro-lyase activity"/>
    <property type="evidence" value="ECO:0007669"/>
    <property type="project" value="UniProtKB-ARBA"/>
</dbReference>
<gene>
    <name evidence="8" type="ORF">DRJ00_05050</name>
</gene>
<evidence type="ECO:0000256" key="2">
    <source>
        <dbReference type="ARBA" id="ARBA00022723"/>
    </source>
</evidence>
<comment type="similarity">
    <text evidence="1">Belongs to the IlvD/Edd family.</text>
</comment>
<accession>A0A497E3I7</accession>
<name>A0A497E3I7_UNCAE</name>
<dbReference type="GO" id="GO:0051536">
    <property type="term" value="F:iron-sulfur cluster binding"/>
    <property type="evidence" value="ECO:0007669"/>
    <property type="project" value="UniProtKB-KW"/>
</dbReference>
<dbReference type="FunFam" id="3.50.30.80:FF:000001">
    <property type="entry name" value="Dihydroxy-acid dehydratase"/>
    <property type="match status" value="1"/>
</dbReference>
<feature type="region of interest" description="Disordered" evidence="6">
    <location>
        <begin position="142"/>
        <end position="163"/>
    </location>
</feature>
<dbReference type="GO" id="GO:0005829">
    <property type="term" value="C:cytosol"/>
    <property type="evidence" value="ECO:0007669"/>
    <property type="project" value="TreeGrafter"/>
</dbReference>
<keyword evidence="5" id="KW-0456">Lyase</keyword>
<evidence type="ECO:0000313" key="9">
    <source>
        <dbReference type="Proteomes" id="UP000279422"/>
    </source>
</evidence>